<dbReference type="PANTHER" id="PTHR11157">
    <property type="entry name" value="FATTY ACID ACYL TRANSFERASE-RELATED"/>
    <property type="match status" value="1"/>
</dbReference>
<proteinExistence type="inferred from homology"/>
<comment type="subcellular location">
    <subcellularLocation>
        <location evidence="1">Membrane</location>
        <topology evidence="1">Multi-pass membrane protein</topology>
    </subcellularLocation>
</comment>
<keyword evidence="7 10" id="KW-0443">Lipid metabolism</keyword>
<sequence length="311" mass="36154">MLDHIDPKFQQAILPFEEDFDHRPWLEWFHQYWTVSLWASVVYVIVIFSIKRIMRDRQPFNLRVPLVLWSSGLALFSTVCAVRLWMEMVLYKSLFDWKATMCDAHIGYSGVNGFWSLLFVLSKLPELGDTLFVVLRKQPLIFLHWYHHITVLLYSFYSYEMLVAPGRYFILMNATVHSIMYSYYALKASKLLRIPKWVNVCITLIQISQMFVGVIVNILAYYYRSSGQHCSTTERNIYVAMLMYASYFLLFANYFFQAYLAKRSKSTKSSANGHVHTNGAVSSNGYATNGSLGHTNGHVHVNGHTKDEKKD</sequence>
<name>A0A9Q1CDP2_HOLLE</name>
<evidence type="ECO:0000256" key="4">
    <source>
        <dbReference type="ARBA" id="ARBA00022692"/>
    </source>
</evidence>
<feature type="transmembrane region" description="Helical" evidence="10">
    <location>
        <begin position="32"/>
        <end position="50"/>
    </location>
</feature>
<dbReference type="GO" id="GO:0005789">
    <property type="term" value="C:endoplasmic reticulum membrane"/>
    <property type="evidence" value="ECO:0007669"/>
    <property type="project" value="TreeGrafter"/>
</dbReference>
<evidence type="ECO:0000313" key="11">
    <source>
        <dbReference type="EMBL" id="KAJ8042818.1"/>
    </source>
</evidence>
<keyword evidence="2 10" id="KW-0444">Lipid biosynthesis</keyword>
<keyword evidence="8 10" id="KW-0472">Membrane</keyword>
<evidence type="ECO:0000256" key="9">
    <source>
        <dbReference type="ARBA" id="ARBA00023160"/>
    </source>
</evidence>
<dbReference type="InterPro" id="IPR030457">
    <property type="entry name" value="ELO_CS"/>
</dbReference>
<comment type="similarity">
    <text evidence="10">Belongs to the ELO family.</text>
</comment>
<evidence type="ECO:0000256" key="2">
    <source>
        <dbReference type="ARBA" id="ARBA00022516"/>
    </source>
</evidence>
<dbReference type="EMBL" id="JAIZAY010000004">
    <property type="protein sequence ID" value="KAJ8042818.1"/>
    <property type="molecule type" value="Genomic_DNA"/>
</dbReference>
<dbReference type="GO" id="GO:0030148">
    <property type="term" value="P:sphingolipid biosynthetic process"/>
    <property type="evidence" value="ECO:0007669"/>
    <property type="project" value="TreeGrafter"/>
</dbReference>
<feature type="transmembrane region" description="Helical" evidence="10">
    <location>
        <begin position="62"/>
        <end position="86"/>
    </location>
</feature>
<dbReference type="OrthoDB" id="10259681at2759"/>
<keyword evidence="5 10" id="KW-0276">Fatty acid metabolism</keyword>
<dbReference type="InterPro" id="IPR002076">
    <property type="entry name" value="ELO_fam"/>
</dbReference>
<dbReference type="PANTHER" id="PTHR11157:SF17">
    <property type="entry name" value="ELONGATION OF VERY LONG CHAIN FATTY ACIDS PROTEIN 6"/>
    <property type="match status" value="1"/>
</dbReference>
<keyword evidence="9 10" id="KW-0275">Fatty acid biosynthesis</keyword>
<dbReference type="Pfam" id="PF01151">
    <property type="entry name" value="ELO"/>
    <property type="match status" value="1"/>
</dbReference>
<comment type="caution">
    <text evidence="11">The sequence shown here is derived from an EMBL/GenBank/DDBJ whole genome shotgun (WGS) entry which is preliminary data.</text>
</comment>
<keyword evidence="6 10" id="KW-1133">Transmembrane helix</keyword>
<evidence type="ECO:0000256" key="6">
    <source>
        <dbReference type="ARBA" id="ARBA00022989"/>
    </source>
</evidence>
<dbReference type="GO" id="GO:0034626">
    <property type="term" value="P:fatty acid elongation, polyunsaturated fatty acid"/>
    <property type="evidence" value="ECO:0007669"/>
    <property type="project" value="TreeGrafter"/>
</dbReference>
<evidence type="ECO:0000313" key="12">
    <source>
        <dbReference type="Proteomes" id="UP001152320"/>
    </source>
</evidence>
<dbReference type="GO" id="GO:0009922">
    <property type="term" value="F:fatty acid elongase activity"/>
    <property type="evidence" value="ECO:0007669"/>
    <property type="project" value="UniProtKB-EC"/>
</dbReference>
<gene>
    <name evidence="11" type="ORF">HOLleu_09676</name>
</gene>
<dbReference type="Proteomes" id="UP001152320">
    <property type="component" value="Chromosome 4"/>
</dbReference>
<feature type="transmembrane region" description="Helical" evidence="10">
    <location>
        <begin position="235"/>
        <end position="256"/>
    </location>
</feature>
<dbReference type="GO" id="GO:0042761">
    <property type="term" value="P:very long-chain fatty acid biosynthetic process"/>
    <property type="evidence" value="ECO:0007669"/>
    <property type="project" value="TreeGrafter"/>
</dbReference>
<keyword evidence="4 10" id="KW-0812">Transmembrane</keyword>
<reference evidence="11" key="1">
    <citation type="submission" date="2021-10" db="EMBL/GenBank/DDBJ databases">
        <title>Tropical sea cucumber genome reveals ecological adaptation and Cuvierian tubules defense mechanism.</title>
        <authorList>
            <person name="Chen T."/>
        </authorList>
    </citation>
    <scope>NUCLEOTIDE SEQUENCE</scope>
    <source>
        <strain evidence="11">Nanhai2018</strain>
        <tissue evidence="11">Muscle</tissue>
    </source>
</reference>
<evidence type="ECO:0000256" key="3">
    <source>
        <dbReference type="ARBA" id="ARBA00022679"/>
    </source>
</evidence>
<comment type="catalytic activity">
    <reaction evidence="10">
        <text>a very-long-chain acyl-CoA + malonyl-CoA + H(+) = a very-long-chain 3-oxoacyl-CoA + CO2 + CoA</text>
        <dbReference type="Rhea" id="RHEA:32727"/>
        <dbReference type="ChEBI" id="CHEBI:15378"/>
        <dbReference type="ChEBI" id="CHEBI:16526"/>
        <dbReference type="ChEBI" id="CHEBI:57287"/>
        <dbReference type="ChEBI" id="CHEBI:57384"/>
        <dbReference type="ChEBI" id="CHEBI:90725"/>
        <dbReference type="ChEBI" id="CHEBI:90736"/>
        <dbReference type="EC" id="2.3.1.199"/>
    </reaction>
</comment>
<organism evidence="11 12">
    <name type="scientific">Holothuria leucospilota</name>
    <name type="common">Black long sea cucumber</name>
    <name type="synonym">Mertensiothuria leucospilota</name>
    <dbReference type="NCBI Taxonomy" id="206669"/>
    <lineage>
        <taxon>Eukaryota</taxon>
        <taxon>Metazoa</taxon>
        <taxon>Echinodermata</taxon>
        <taxon>Eleutherozoa</taxon>
        <taxon>Echinozoa</taxon>
        <taxon>Holothuroidea</taxon>
        <taxon>Aspidochirotacea</taxon>
        <taxon>Aspidochirotida</taxon>
        <taxon>Holothuriidae</taxon>
        <taxon>Holothuria</taxon>
    </lineage>
</organism>
<feature type="transmembrane region" description="Helical" evidence="10">
    <location>
        <begin position="198"/>
        <end position="223"/>
    </location>
</feature>
<keyword evidence="3 10" id="KW-0808">Transferase</keyword>
<dbReference type="EC" id="2.3.1.199" evidence="10"/>
<protein>
    <recommendedName>
        <fullName evidence="10">Elongation of very long chain fatty acids protein</fullName>
        <ecNumber evidence="10">2.3.1.199</ecNumber>
    </recommendedName>
    <alternativeName>
        <fullName evidence="10">Very-long-chain 3-oxoacyl-CoA synthase</fullName>
    </alternativeName>
</protein>
<accession>A0A9Q1CDP2</accession>
<evidence type="ECO:0000256" key="8">
    <source>
        <dbReference type="ARBA" id="ARBA00023136"/>
    </source>
</evidence>
<evidence type="ECO:0000256" key="1">
    <source>
        <dbReference type="ARBA" id="ARBA00004141"/>
    </source>
</evidence>
<dbReference type="GO" id="GO:0019367">
    <property type="term" value="P:fatty acid elongation, saturated fatty acid"/>
    <property type="evidence" value="ECO:0007669"/>
    <property type="project" value="TreeGrafter"/>
</dbReference>
<dbReference type="GO" id="GO:0034625">
    <property type="term" value="P:fatty acid elongation, monounsaturated fatty acid"/>
    <property type="evidence" value="ECO:0007669"/>
    <property type="project" value="TreeGrafter"/>
</dbReference>
<feature type="transmembrane region" description="Helical" evidence="10">
    <location>
        <begin position="145"/>
        <end position="162"/>
    </location>
</feature>
<evidence type="ECO:0000256" key="7">
    <source>
        <dbReference type="ARBA" id="ARBA00023098"/>
    </source>
</evidence>
<dbReference type="AlphaFoldDB" id="A0A9Q1CDP2"/>
<evidence type="ECO:0000256" key="10">
    <source>
        <dbReference type="RuleBase" id="RU361115"/>
    </source>
</evidence>
<keyword evidence="12" id="KW-1185">Reference proteome</keyword>
<evidence type="ECO:0000256" key="5">
    <source>
        <dbReference type="ARBA" id="ARBA00022832"/>
    </source>
</evidence>
<dbReference type="PROSITE" id="PS01188">
    <property type="entry name" value="ELO"/>
    <property type="match status" value="1"/>
</dbReference>